<organism evidence="2 3">
    <name type="scientific">Fictibacillus norfolkensis</name>
    <dbReference type="NCBI Taxonomy" id="2762233"/>
    <lineage>
        <taxon>Bacteria</taxon>
        <taxon>Bacillati</taxon>
        <taxon>Bacillota</taxon>
        <taxon>Bacilli</taxon>
        <taxon>Bacillales</taxon>
        <taxon>Fictibacillaceae</taxon>
        <taxon>Fictibacillus</taxon>
    </lineage>
</organism>
<keyword evidence="3" id="KW-1185">Reference proteome</keyword>
<evidence type="ECO:0000259" key="1">
    <source>
        <dbReference type="Pfam" id="PF01048"/>
    </source>
</evidence>
<reference evidence="2 3" key="1">
    <citation type="submission" date="2020-08" db="EMBL/GenBank/DDBJ databases">
        <title>A Genomic Blueprint of the Chicken Gut Microbiome.</title>
        <authorList>
            <person name="Gilroy R."/>
            <person name="Ravi A."/>
            <person name="Getino M."/>
            <person name="Pursley I."/>
            <person name="Horton D.L."/>
            <person name="Alikhan N.-F."/>
            <person name="Baker D."/>
            <person name="Gharbi K."/>
            <person name="Hall N."/>
            <person name="Watson M."/>
            <person name="Adriaenssens E.M."/>
            <person name="Foster-Nyarko E."/>
            <person name="Jarju S."/>
            <person name="Secka A."/>
            <person name="Antonio M."/>
            <person name="Oren A."/>
            <person name="Chaudhuri R."/>
            <person name="La Ragione R.M."/>
            <person name="Hildebrand F."/>
            <person name="Pallen M.J."/>
        </authorList>
    </citation>
    <scope>NUCLEOTIDE SEQUENCE [LARGE SCALE GENOMIC DNA]</scope>
    <source>
        <strain evidence="2 3">Sa2CUA10</strain>
    </source>
</reference>
<dbReference type="EMBL" id="JACSQM010000002">
    <property type="protein sequence ID" value="MBD7963444.1"/>
    <property type="molecule type" value="Genomic_DNA"/>
</dbReference>
<dbReference type="InterPro" id="IPR000845">
    <property type="entry name" value="Nucleoside_phosphorylase_d"/>
</dbReference>
<dbReference type="Gene3D" id="3.40.50.1580">
    <property type="entry name" value="Nucleoside phosphorylase domain"/>
    <property type="match status" value="1"/>
</dbReference>
<evidence type="ECO:0000313" key="2">
    <source>
        <dbReference type="EMBL" id="MBD7963444.1"/>
    </source>
</evidence>
<dbReference type="Pfam" id="PF01048">
    <property type="entry name" value="PNP_UDP_1"/>
    <property type="match status" value="1"/>
</dbReference>
<name>A0ABR8SIY2_9BACL</name>
<dbReference type="InterPro" id="IPR035994">
    <property type="entry name" value="Nucleoside_phosphorylase_sf"/>
</dbReference>
<accession>A0ABR8SIY2</accession>
<evidence type="ECO:0000313" key="3">
    <source>
        <dbReference type="Proteomes" id="UP000603641"/>
    </source>
</evidence>
<gene>
    <name evidence="2" type="ORF">H9648_05190</name>
</gene>
<dbReference type="RefSeq" id="WP_191752842.1">
    <property type="nucleotide sequence ID" value="NZ_JACSQM010000002.1"/>
</dbReference>
<dbReference type="Proteomes" id="UP000603641">
    <property type="component" value="Unassembled WGS sequence"/>
</dbReference>
<feature type="domain" description="Nucleoside phosphorylase" evidence="1">
    <location>
        <begin position="30"/>
        <end position="214"/>
    </location>
</feature>
<dbReference type="SUPFAM" id="SSF53167">
    <property type="entry name" value="Purine and uridine phosphorylases"/>
    <property type="match status" value="1"/>
</dbReference>
<sequence>MIGISIAAKWEYDATLEYFRIKKDERFDYPYGEYFMRRINDTELVFYSTGVRKVNGVGGNQYMISKFNLTKVIVAGTCAGIDDAFSNLEIFVPDKAVQYDCTVKEVEPFIKQSFIVDIDLSKYGNDFNTGTIGTADKAVVMWKDYLELKENQITIADTEASAIAFICKKNDVECIIIKGISDFPTDERNSDKFESNKEQINVYLENTPKVMKKIFSEYLKRFI</sequence>
<dbReference type="PANTHER" id="PTHR46832:SF1">
    <property type="entry name" value="5'-METHYLTHIOADENOSINE_S-ADENOSYLHOMOCYSTEINE NUCLEOSIDASE"/>
    <property type="match status" value="1"/>
</dbReference>
<protein>
    <submittedName>
        <fullName evidence="2">Permease</fullName>
    </submittedName>
</protein>
<proteinExistence type="predicted"/>
<dbReference type="PANTHER" id="PTHR46832">
    <property type="entry name" value="5'-METHYLTHIOADENOSINE/S-ADENOSYLHOMOCYSTEINE NUCLEOSIDASE"/>
    <property type="match status" value="1"/>
</dbReference>
<comment type="caution">
    <text evidence="2">The sequence shown here is derived from an EMBL/GenBank/DDBJ whole genome shotgun (WGS) entry which is preliminary data.</text>
</comment>